<reference evidence="1" key="1">
    <citation type="submission" date="2022-08" db="EMBL/GenBank/DDBJ databases">
        <title>Complete Genome Sequences of 2 Bosea sp. soil isolates.</title>
        <authorList>
            <person name="Alvarez Arevalo M."/>
            <person name="Sterndorff E.B."/>
            <person name="Faurdal D."/>
            <person name="Joergensen T.S."/>
            <person name="Weber T."/>
        </authorList>
    </citation>
    <scope>NUCLEOTIDE SEQUENCE</scope>
    <source>
        <strain evidence="1">NBC_00436</strain>
        <plasmid evidence="1">pNBC436</plasmid>
    </source>
</reference>
<dbReference type="AlphaFoldDB" id="A0A9E8A401"/>
<geneLocation type="plasmid" evidence="1">
    <name>pNBC436</name>
</geneLocation>
<dbReference type="EMBL" id="CP102775">
    <property type="protein sequence ID" value="UZF90039.1"/>
    <property type="molecule type" value="Genomic_DNA"/>
</dbReference>
<sequence>MTAEASKTVAAAPKSVPGIRLGTETNAVIAHQAVPNLISSRQHAKTPVLRGVHLHMFLAALPSQAEAVAFSQKQREPEPGEEISDEEFAGWEARNPSWPMRADQGFTYLDEDFVETIGGRDNRIRSELGLYLVLLLDPDDVGRCQDLAPQGSNTPIMIDERALGGFELMFRSTPTLTYCDRYRRRQT</sequence>
<organism evidence="1">
    <name type="scientific">Bosea sp. NBC_00436</name>
    <dbReference type="NCBI Taxonomy" id="2969620"/>
    <lineage>
        <taxon>Bacteria</taxon>
        <taxon>Pseudomonadati</taxon>
        <taxon>Pseudomonadota</taxon>
        <taxon>Alphaproteobacteria</taxon>
        <taxon>Hyphomicrobiales</taxon>
        <taxon>Boseaceae</taxon>
        <taxon>Bosea</taxon>
    </lineage>
</organism>
<proteinExistence type="predicted"/>
<name>A0A9E8A401_9HYPH</name>
<accession>A0A9E8A401</accession>
<protein>
    <submittedName>
        <fullName evidence="1">Uncharacterized protein</fullName>
    </submittedName>
</protein>
<evidence type="ECO:0000313" key="1">
    <source>
        <dbReference type="EMBL" id="UZF90039.1"/>
    </source>
</evidence>
<gene>
    <name evidence="1" type="ORF">NWE54_27505</name>
</gene>
<keyword evidence="1" id="KW-0614">Plasmid</keyword>